<feature type="transmembrane region" description="Helical" evidence="5">
    <location>
        <begin position="54"/>
        <end position="77"/>
    </location>
</feature>
<proteinExistence type="predicted"/>
<dbReference type="OrthoDB" id="9808930at2"/>
<evidence type="ECO:0000259" key="6">
    <source>
        <dbReference type="Pfam" id="PF09851"/>
    </source>
</evidence>
<evidence type="ECO:0000256" key="5">
    <source>
        <dbReference type="SAM" id="Phobius"/>
    </source>
</evidence>
<feature type="transmembrane region" description="Helical" evidence="5">
    <location>
        <begin position="136"/>
        <end position="159"/>
    </location>
</feature>
<dbReference type="Pfam" id="PF09685">
    <property type="entry name" value="MamF_MmsF"/>
    <property type="match status" value="1"/>
</dbReference>
<evidence type="ECO:0000256" key="4">
    <source>
        <dbReference type="ARBA" id="ARBA00023136"/>
    </source>
</evidence>
<dbReference type="EMBL" id="QLLK01000002">
    <property type="protein sequence ID" value="RAI94186.1"/>
    <property type="molecule type" value="Genomic_DNA"/>
</dbReference>
<dbReference type="Proteomes" id="UP000249610">
    <property type="component" value="Unassembled WGS sequence"/>
</dbReference>
<name>A0A327PWT5_9BACT</name>
<keyword evidence="8" id="KW-1185">Reference proteome</keyword>
<keyword evidence="2 5" id="KW-0812">Transmembrane</keyword>
<dbReference type="Pfam" id="PF09851">
    <property type="entry name" value="SHOCT"/>
    <property type="match status" value="1"/>
</dbReference>
<dbReference type="InterPro" id="IPR018649">
    <property type="entry name" value="SHOCT"/>
</dbReference>
<protein>
    <recommendedName>
        <fullName evidence="6">SHOCT domain-containing protein</fullName>
    </recommendedName>
</protein>
<keyword evidence="3 5" id="KW-1133">Transmembrane helix</keyword>
<accession>A0A327PWT5</accession>
<sequence length="188" mass="21451">MRNNLENLERLGALLKNGVITEEEFNSQKSKLLGSSTKSLSDNLFGLNENSYCFLIHISVLLGFVHFLLGLVVPIVLWTLNRENNPTIDQHGRNVLNWIFSFALYMLIGLIIIFPMNNFMHLPFSFSFNLNSLPSLFTGFFPITILMILNIIFILIGSLKASTGKLWKYPLSIQFFRKPVLPDTLPKD</sequence>
<feature type="transmembrane region" description="Helical" evidence="5">
    <location>
        <begin position="98"/>
        <end position="116"/>
    </location>
</feature>
<comment type="subcellular location">
    <subcellularLocation>
        <location evidence="1">Membrane</location>
        <topology evidence="1">Multi-pass membrane protein</topology>
    </subcellularLocation>
</comment>
<keyword evidence="4 5" id="KW-0472">Membrane</keyword>
<evidence type="ECO:0000256" key="3">
    <source>
        <dbReference type="ARBA" id="ARBA00022989"/>
    </source>
</evidence>
<evidence type="ECO:0000256" key="1">
    <source>
        <dbReference type="ARBA" id="ARBA00004141"/>
    </source>
</evidence>
<evidence type="ECO:0000256" key="2">
    <source>
        <dbReference type="ARBA" id="ARBA00022692"/>
    </source>
</evidence>
<evidence type="ECO:0000313" key="8">
    <source>
        <dbReference type="Proteomes" id="UP000249610"/>
    </source>
</evidence>
<comment type="caution">
    <text evidence="7">The sequence shown here is derived from an EMBL/GenBank/DDBJ whole genome shotgun (WGS) entry which is preliminary data.</text>
</comment>
<reference evidence="7 8" key="1">
    <citation type="submission" date="2018-06" db="EMBL/GenBank/DDBJ databases">
        <title>Genomic Encyclopedia of Archaeal and Bacterial Type Strains, Phase II (KMG-II): from individual species to whole genera.</title>
        <authorList>
            <person name="Goeker M."/>
        </authorList>
    </citation>
    <scope>NUCLEOTIDE SEQUENCE [LARGE SCALE GENOMIC DNA]</scope>
    <source>
        <strain evidence="7 8">DSM 23446</strain>
    </source>
</reference>
<gene>
    <name evidence="7" type="ORF">LV83_01094</name>
</gene>
<evidence type="ECO:0000313" key="7">
    <source>
        <dbReference type="EMBL" id="RAI94186.1"/>
    </source>
</evidence>
<dbReference type="RefSeq" id="WP_111610501.1">
    <property type="nucleotide sequence ID" value="NZ_QLLK01000002.1"/>
</dbReference>
<organism evidence="7 8">
    <name type="scientific">Algoriphagus yeomjeoni</name>
    <dbReference type="NCBI Taxonomy" id="291403"/>
    <lineage>
        <taxon>Bacteria</taxon>
        <taxon>Pseudomonadati</taxon>
        <taxon>Bacteroidota</taxon>
        <taxon>Cytophagia</taxon>
        <taxon>Cytophagales</taxon>
        <taxon>Cyclobacteriaceae</taxon>
        <taxon>Algoriphagus</taxon>
    </lineage>
</organism>
<dbReference type="InterPro" id="IPR019109">
    <property type="entry name" value="MamF_MmsF"/>
</dbReference>
<dbReference type="AlphaFoldDB" id="A0A327PWT5"/>
<feature type="domain" description="SHOCT" evidence="6">
    <location>
        <begin position="8"/>
        <end position="33"/>
    </location>
</feature>